<keyword evidence="3 12" id="KW-0813">Transport</keyword>
<evidence type="ECO:0000256" key="7">
    <source>
        <dbReference type="ARBA" id="ARBA00023053"/>
    </source>
</evidence>
<evidence type="ECO:0000256" key="14">
    <source>
        <dbReference type="SAM" id="Phobius"/>
    </source>
</evidence>
<feature type="transmembrane region" description="Helical" evidence="14">
    <location>
        <begin position="446"/>
        <end position="479"/>
    </location>
</feature>
<gene>
    <name evidence="16" type="primary">LOC113208575</name>
</gene>
<evidence type="ECO:0000256" key="6">
    <source>
        <dbReference type="ARBA" id="ARBA00022989"/>
    </source>
</evidence>
<keyword evidence="6 14" id="KW-1133">Transmembrane helix</keyword>
<keyword evidence="10 12" id="KW-0739">Sodium transport</keyword>
<reference evidence="16" key="1">
    <citation type="submission" date="2025-08" db="UniProtKB">
        <authorList>
            <consortium name="RefSeq"/>
        </authorList>
    </citation>
    <scope>IDENTIFICATION</scope>
    <source>
        <tissue evidence="16">Whole organism</tissue>
    </source>
</reference>
<dbReference type="GeneID" id="113208575"/>
<dbReference type="Proteomes" id="UP000504606">
    <property type="component" value="Unplaced"/>
</dbReference>
<dbReference type="KEGG" id="foc:113208575"/>
<name>A0A6J1SKE8_FRAOC</name>
<keyword evidence="8 12" id="KW-0406">Ion transport</keyword>
<accession>A0A6J1SKE8</accession>
<protein>
    <submittedName>
        <fullName evidence="16">Sodium channel protein Nach-like</fullName>
    </submittedName>
</protein>
<feature type="compositionally biased region" description="Polar residues" evidence="13">
    <location>
        <begin position="22"/>
        <end position="33"/>
    </location>
</feature>
<evidence type="ECO:0000256" key="12">
    <source>
        <dbReference type="RuleBase" id="RU000679"/>
    </source>
</evidence>
<feature type="transmembrane region" description="Helical" evidence="14">
    <location>
        <begin position="78"/>
        <end position="97"/>
    </location>
</feature>
<evidence type="ECO:0000256" key="9">
    <source>
        <dbReference type="ARBA" id="ARBA00023136"/>
    </source>
</evidence>
<evidence type="ECO:0000313" key="16">
    <source>
        <dbReference type="RefSeq" id="XP_026281412.1"/>
    </source>
</evidence>
<comment type="subcellular location">
    <subcellularLocation>
        <location evidence="1">Membrane</location>
        <topology evidence="1">Multi-pass membrane protein</topology>
    </subcellularLocation>
</comment>
<dbReference type="RefSeq" id="XP_026281412.1">
    <property type="nucleotide sequence ID" value="XM_026425627.2"/>
</dbReference>
<dbReference type="InterPro" id="IPR001873">
    <property type="entry name" value="ENaC"/>
</dbReference>
<organism evidence="15 16">
    <name type="scientific">Frankliniella occidentalis</name>
    <name type="common">Western flower thrips</name>
    <name type="synonym">Euthrips occidentalis</name>
    <dbReference type="NCBI Taxonomy" id="133901"/>
    <lineage>
        <taxon>Eukaryota</taxon>
        <taxon>Metazoa</taxon>
        <taxon>Ecdysozoa</taxon>
        <taxon>Arthropoda</taxon>
        <taxon>Hexapoda</taxon>
        <taxon>Insecta</taxon>
        <taxon>Pterygota</taxon>
        <taxon>Neoptera</taxon>
        <taxon>Paraneoptera</taxon>
        <taxon>Thysanoptera</taxon>
        <taxon>Terebrantia</taxon>
        <taxon>Thripoidea</taxon>
        <taxon>Thripidae</taxon>
        <taxon>Frankliniella</taxon>
    </lineage>
</organism>
<evidence type="ECO:0000256" key="10">
    <source>
        <dbReference type="ARBA" id="ARBA00023201"/>
    </source>
</evidence>
<evidence type="ECO:0000256" key="2">
    <source>
        <dbReference type="ARBA" id="ARBA00007193"/>
    </source>
</evidence>
<dbReference type="Gene3D" id="1.10.287.770">
    <property type="entry name" value="YojJ-like"/>
    <property type="match status" value="1"/>
</dbReference>
<evidence type="ECO:0000256" key="5">
    <source>
        <dbReference type="ARBA" id="ARBA00022692"/>
    </source>
</evidence>
<dbReference type="GO" id="GO:0015280">
    <property type="term" value="F:ligand-gated sodium channel activity"/>
    <property type="evidence" value="ECO:0007669"/>
    <property type="project" value="TreeGrafter"/>
</dbReference>
<keyword evidence="4 12" id="KW-0894">Sodium channel</keyword>
<dbReference type="PANTHER" id="PTHR11690">
    <property type="entry name" value="AMILORIDE-SENSITIVE SODIUM CHANNEL-RELATED"/>
    <property type="match status" value="1"/>
</dbReference>
<keyword evidence="7" id="KW-0915">Sodium</keyword>
<keyword evidence="5 12" id="KW-0812">Transmembrane</keyword>
<evidence type="ECO:0000313" key="15">
    <source>
        <dbReference type="Proteomes" id="UP000504606"/>
    </source>
</evidence>
<dbReference type="OrthoDB" id="6628406at2759"/>
<evidence type="ECO:0000256" key="1">
    <source>
        <dbReference type="ARBA" id="ARBA00004141"/>
    </source>
</evidence>
<keyword evidence="9 14" id="KW-0472">Membrane</keyword>
<evidence type="ECO:0000256" key="4">
    <source>
        <dbReference type="ARBA" id="ARBA00022461"/>
    </source>
</evidence>
<dbReference type="AlphaFoldDB" id="A0A6J1SKE8"/>
<dbReference type="GO" id="GO:0005886">
    <property type="term" value="C:plasma membrane"/>
    <property type="evidence" value="ECO:0007669"/>
    <property type="project" value="TreeGrafter"/>
</dbReference>
<evidence type="ECO:0000256" key="8">
    <source>
        <dbReference type="ARBA" id="ARBA00023065"/>
    </source>
</evidence>
<evidence type="ECO:0000256" key="13">
    <source>
        <dbReference type="SAM" id="MobiDB-lite"/>
    </source>
</evidence>
<feature type="region of interest" description="Disordered" evidence="13">
    <location>
        <begin position="1"/>
        <end position="38"/>
    </location>
</feature>
<dbReference type="PANTHER" id="PTHR11690:SF240">
    <property type="entry name" value="PICKPOCKET 25-RELATED"/>
    <property type="match status" value="1"/>
</dbReference>
<dbReference type="Gene3D" id="1.10.287.820">
    <property type="entry name" value="Acid-sensing ion channel domain"/>
    <property type="match status" value="1"/>
</dbReference>
<keyword evidence="11 12" id="KW-0407">Ion channel</keyword>
<comment type="similarity">
    <text evidence="2 12">Belongs to the amiloride-sensitive sodium channel (TC 1.A.6) family.</text>
</comment>
<keyword evidence="15" id="KW-1185">Reference proteome</keyword>
<proteinExistence type="inferred from homology"/>
<evidence type="ECO:0000256" key="3">
    <source>
        <dbReference type="ARBA" id="ARBA00022448"/>
    </source>
</evidence>
<sequence>MQPVQGRHTAALQHRLPRRVSATGSGSMRSQSARSDRPLLSRRNPLARIASYVTEFFEQSTLHGLRYMILEKGNYVEVALWTVALVSSITGATLLIGGSWKRFQNNPTVVSLEKDFRLWNTSFPSATMCFDRRLDNNKAYDYIAEKWGLQDNSTEDYMQFFKFVEIVANATYSSLKPFKEFARNSTFNKIDMLDLADRVNTNIFFRATVFDTSMAINFTEALTELGICYSYSAVLARYLPVRKNTPIEPFEPPQCNFLNSLCYARVEDLQGPVKYFLHSPYEIPDSASKPFTVHSRQERDTTVRFLETVADPALRQLSKRQRRCQFFNEGKKPYPVYSYNLCMMTCRRKMAVRYCGCAPFFYGDRGDGVKTCDVDGMACLADYGEKLIELREEDPEADCRCYHSCEEIRYTTDRNFERSWSYPVPDNIRFRWAIELYSKTRLKRSIIFTFSDLLVSFGGTAALFLGCSILTFVELIYFFTLRLVCAVRKGSGKSRNL</sequence>
<dbReference type="Pfam" id="PF00858">
    <property type="entry name" value="ASC"/>
    <property type="match status" value="1"/>
</dbReference>
<evidence type="ECO:0000256" key="11">
    <source>
        <dbReference type="ARBA" id="ARBA00023303"/>
    </source>
</evidence>